<name>A0A2H4PHB6_9CAUD</name>
<evidence type="ECO:0000259" key="1">
    <source>
        <dbReference type="Pfam" id="PF13392"/>
    </source>
</evidence>
<accession>A0A2H4PHB6</accession>
<dbReference type="SUPFAM" id="SSF54060">
    <property type="entry name" value="His-Me finger endonucleases"/>
    <property type="match status" value="1"/>
</dbReference>
<keyword evidence="2" id="KW-0378">Hydrolase</keyword>
<organism evidence="2 3">
    <name type="scientific">Klebsiella phage Sugarland</name>
    <dbReference type="NCBI Taxonomy" id="2053603"/>
    <lineage>
        <taxon>Viruses</taxon>
        <taxon>Duplodnaviria</taxon>
        <taxon>Heunggongvirae</taxon>
        <taxon>Uroviricota</taxon>
        <taxon>Caudoviricetes</taxon>
        <taxon>Demerecviridae</taxon>
        <taxon>Sugarlandvirus</taxon>
        <taxon>Sugarlandvirus sugarland</taxon>
    </lineage>
</organism>
<dbReference type="InterPro" id="IPR003615">
    <property type="entry name" value="HNH_nuc"/>
</dbReference>
<evidence type="ECO:0000313" key="2">
    <source>
        <dbReference type="EMBL" id="ATW61945.1"/>
    </source>
</evidence>
<sequence length="163" mass="18890">MKSREELKELISYDPSTGVFTWKPRKMLPKMYWGAEAGTYDHLGYLRIKVDGIQYLAHRLAFLYMTGELPEGKIDHKDNDPRNCKWDNLRKATSSQNSMNSRVRSDNEFGMKNIRPKGNSFQVRIGKQGKSYTKTLKTLEEAIKWRDSKLAELHGEFANNGEI</sequence>
<proteinExistence type="predicted"/>
<dbReference type="EMBL" id="MG459987">
    <property type="protein sequence ID" value="ATW61945.1"/>
    <property type="molecule type" value="Genomic_DNA"/>
</dbReference>
<protein>
    <submittedName>
        <fullName evidence="2">HNH endonuclease</fullName>
    </submittedName>
</protein>
<gene>
    <name evidence="2" type="ORF">CPT_Sugarland_132</name>
</gene>
<keyword evidence="2" id="KW-0540">Nuclease</keyword>
<feature type="domain" description="HNH nuclease" evidence="1">
    <location>
        <begin position="55"/>
        <end position="99"/>
    </location>
</feature>
<reference evidence="2 3" key="1">
    <citation type="journal article" date="2018" name="Microbiol. Resour. Announc.">
        <title>Complete Genome Sequence of Klebsiella pneumoniae Siphophage Sugarland.</title>
        <authorList>
            <person name="Erickson S.G."/>
            <person name="Lessor L."/>
            <person name="O'Leary C.J."/>
            <person name="Gill J.J."/>
            <person name="Liu M."/>
        </authorList>
    </citation>
    <scope>NUCLEOTIDE SEQUENCE [LARGE SCALE GENOMIC DNA]</scope>
</reference>
<dbReference type="GO" id="GO:0004519">
    <property type="term" value="F:endonuclease activity"/>
    <property type="evidence" value="ECO:0007669"/>
    <property type="project" value="UniProtKB-KW"/>
</dbReference>
<keyword evidence="3" id="KW-1185">Reference proteome</keyword>
<evidence type="ECO:0000313" key="3">
    <source>
        <dbReference type="Proteomes" id="UP000241037"/>
    </source>
</evidence>
<dbReference type="Pfam" id="PF13392">
    <property type="entry name" value="HNH_3"/>
    <property type="match status" value="1"/>
</dbReference>
<dbReference type="OrthoDB" id="21336at10239"/>
<dbReference type="InterPro" id="IPR044925">
    <property type="entry name" value="His-Me_finger_sf"/>
</dbReference>
<dbReference type="Proteomes" id="UP000241037">
    <property type="component" value="Segment"/>
</dbReference>
<keyword evidence="2" id="KW-0255">Endonuclease</keyword>
<dbReference type="Gene3D" id="3.90.75.20">
    <property type="match status" value="1"/>
</dbReference>